<dbReference type="PANTHER" id="PTHR46017">
    <property type="entry name" value="ALPHA-MANNOSIDASE 2C1"/>
    <property type="match status" value="1"/>
</dbReference>
<proteinExistence type="inferred from homology"/>
<dbReference type="Gene3D" id="3.20.110.10">
    <property type="entry name" value="Glycoside hydrolase 38, N terminal domain"/>
    <property type="match status" value="1"/>
</dbReference>
<dbReference type="Pfam" id="PF07748">
    <property type="entry name" value="Glyco_hydro_38C"/>
    <property type="match status" value="1"/>
</dbReference>
<dbReference type="Pfam" id="PF17677">
    <property type="entry name" value="Glyco_hydro38C2"/>
    <property type="match status" value="1"/>
</dbReference>
<protein>
    <submittedName>
        <fullName evidence="6">Alpha-mannosidase</fullName>
    </submittedName>
</protein>
<feature type="domain" description="Glycoside hydrolase family 38 central" evidence="5">
    <location>
        <begin position="520"/>
        <end position="598"/>
    </location>
</feature>
<dbReference type="Gene3D" id="1.20.1270.50">
    <property type="entry name" value="Glycoside hydrolase family 38, central domain"/>
    <property type="match status" value="1"/>
</dbReference>
<reference evidence="6" key="2">
    <citation type="journal article" date="2021" name="PeerJ">
        <title>Extensive microbial diversity within the chicken gut microbiome revealed by metagenomics and culture.</title>
        <authorList>
            <person name="Gilroy R."/>
            <person name="Ravi A."/>
            <person name="Getino M."/>
            <person name="Pursley I."/>
            <person name="Horton D.L."/>
            <person name="Alikhan N.F."/>
            <person name="Baker D."/>
            <person name="Gharbi K."/>
            <person name="Hall N."/>
            <person name="Watson M."/>
            <person name="Adriaenssens E.M."/>
            <person name="Foster-Nyarko E."/>
            <person name="Jarju S."/>
            <person name="Secka A."/>
            <person name="Antonio M."/>
            <person name="Oren A."/>
            <person name="Chaudhuri R.R."/>
            <person name="La Ragione R."/>
            <person name="Hildebrand F."/>
            <person name="Pallen M.J."/>
        </authorList>
    </citation>
    <scope>NUCLEOTIDE SEQUENCE</scope>
    <source>
        <strain evidence="6">CHK199-13235</strain>
    </source>
</reference>
<dbReference type="FunFam" id="3.20.110.10:FF:000002">
    <property type="entry name" value="alpha-mannosidase 2C1 isoform X1"/>
    <property type="match status" value="1"/>
</dbReference>
<evidence type="ECO:0000256" key="2">
    <source>
        <dbReference type="ARBA" id="ARBA00022723"/>
    </source>
</evidence>
<dbReference type="SUPFAM" id="SSF74650">
    <property type="entry name" value="Galactose mutarotase-like"/>
    <property type="match status" value="1"/>
</dbReference>
<dbReference type="Pfam" id="PF01074">
    <property type="entry name" value="Glyco_hydro_38N"/>
    <property type="match status" value="1"/>
</dbReference>
<dbReference type="SUPFAM" id="SSF88688">
    <property type="entry name" value="Families 57/38 glycoside transferase middle domain"/>
    <property type="match status" value="1"/>
</dbReference>
<evidence type="ECO:0000256" key="3">
    <source>
        <dbReference type="ARBA" id="ARBA00022801"/>
    </source>
</evidence>
<comment type="caution">
    <text evidence="6">The sequence shown here is derived from an EMBL/GenBank/DDBJ whole genome shotgun (WGS) entry which is preliminary data.</text>
</comment>
<keyword evidence="3" id="KW-0378">Hydrolase</keyword>
<dbReference type="InterPro" id="IPR000602">
    <property type="entry name" value="Glyco_hydro_38_N"/>
</dbReference>
<dbReference type="GO" id="GO:0004559">
    <property type="term" value="F:alpha-mannosidase activity"/>
    <property type="evidence" value="ECO:0007669"/>
    <property type="project" value="InterPro"/>
</dbReference>
<dbReference type="AlphaFoldDB" id="A0A9D1FPM2"/>
<sequence length="1035" mass="118042">MLNDKQIQRMLRKLKRFEDTLDGMIFEKVCDLPVSAYETKESLYQIPDSSLFEPIHPGDIWGGEGVYCWFKSSYTVPEELAGKPLFLRPSMGGYEAMLWVDGKPFGTFATKIVQTGHGNHYCDMFVKSPKAGQEVNLVVEFYAGHYIIGCMPYEENPRHDFRFPFTSMDVCVKNDKIANFYFNLRTLNELIEVLDDTSYRKAELINTMLALHEVLYYDPANVSREEFYAALEQGQKIMAPALARHNSSTAPSVGVIGHSHMDTAWLWHIGETIKKCARTYSNQLNLMEQYPEYKFVQSSAYHSEVLRVHYPELFERIRQKVLEGRYEPNGGVWVECDCNITSGESMIRQFLWGQRFTRKYFNYTSDSFWLPDTFGYSAAIPQIMKGCGVKYFLTTKMAWNDTNQFPYDTFYWKGIDGTKVFAHLNKTHVWPAPKDFYQYVYSTKSPDAIRQKYVANKKLISYGFGDGGGGPQFEMIEMARRCRDLEGCPKAEHTTVSHFMNDLEKTVQNPDTYNGELYLELHRGTLTNQHQIKRNNRLSEIALHNLEYLTVYNAVESHAKASDEAYRDLTETLLVNQFHDILPGTCIPRAHQESLAATGNLLNKAGALIRKAASPAQDENQVTVINPTSFARNDVIYLDYVPGMKVKGDYAQQITETLEGGKKLAVAGVEIPAYGSVVLTLEHGEPDSRSPFGISGRDLVTPFAQVTFDERGFMKSFKDTEADRELVGEGYPFNTFLVAEDLPSEWDNWDVDADLQLKFKDCAQFKSSEVISKGAVELRIRNKYQITEKSTITQDVIFYASTPMVKFETVMDWQDEHRFLKTAFDTSIFNDFVRQEIQFGYLKRPTTRNNDVDKAKFEVLNHKYTDLSESRYGVAILNDSKYGISAYEGQLRLSLHKGGVRPDYNGDKGRHYCEYAFLPHNCGFSAESVIEPSYAFNYKPIVVAGSRKMASLIEVDASNIVVETIKPCEDSERAFIVRLYEAEGTRTHASVQLGFAPKAVAETNMLEEHTADLPAAANFRLTFRPFEIKTVKVSY</sequence>
<evidence type="ECO:0000259" key="5">
    <source>
        <dbReference type="SMART" id="SM00872"/>
    </source>
</evidence>
<dbReference type="Proteomes" id="UP000824002">
    <property type="component" value="Unassembled WGS sequence"/>
</dbReference>
<evidence type="ECO:0000256" key="4">
    <source>
        <dbReference type="ARBA" id="ARBA00023295"/>
    </source>
</evidence>
<dbReference type="SMART" id="SM00872">
    <property type="entry name" value="Alpha-mann_mid"/>
    <property type="match status" value="1"/>
</dbReference>
<keyword evidence="2" id="KW-0479">Metal-binding</keyword>
<organism evidence="6 7">
    <name type="scientific">Candidatus Merdivicinus excrementipullorum</name>
    <dbReference type="NCBI Taxonomy" id="2840867"/>
    <lineage>
        <taxon>Bacteria</taxon>
        <taxon>Bacillati</taxon>
        <taxon>Bacillota</taxon>
        <taxon>Clostridia</taxon>
        <taxon>Eubacteriales</taxon>
        <taxon>Oscillospiraceae</taxon>
        <taxon>Oscillospiraceae incertae sedis</taxon>
        <taxon>Candidatus Merdivicinus</taxon>
    </lineage>
</organism>
<dbReference type="GO" id="GO:0006013">
    <property type="term" value="P:mannose metabolic process"/>
    <property type="evidence" value="ECO:0007669"/>
    <property type="project" value="InterPro"/>
</dbReference>
<dbReference type="InterPro" id="IPR041147">
    <property type="entry name" value="GH38_C"/>
</dbReference>
<evidence type="ECO:0000256" key="1">
    <source>
        <dbReference type="ARBA" id="ARBA00009792"/>
    </source>
</evidence>
<dbReference type="SUPFAM" id="SSF88713">
    <property type="entry name" value="Glycoside hydrolase/deacetylase"/>
    <property type="match status" value="1"/>
</dbReference>
<evidence type="ECO:0000313" key="7">
    <source>
        <dbReference type="Proteomes" id="UP000824002"/>
    </source>
</evidence>
<keyword evidence="4" id="KW-0326">Glycosidase</keyword>
<accession>A0A9D1FPM2</accession>
<dbReference type="InterPro" id="IPR028995">
    <property type="entry name" value="Glyco_hydro_57/38_cen_sf"/>
</dbReference>
<dbReference type="InterPro" id="IPR027291">
    <property type="entry name" value="Glyco_hydro_38_N_sf"/>
</dbReference>
<dbReference type="GO" id="GO:0030246">
    <property type="term" value="F:carbohydrate binding"/>
    <property type="evidence" value="ECO:0007669"/>
    <property type="project" value="InterPro"/>
</dbReference>
<dbReference type="GO" id="GO:0009313">
    <property type="term" value="P:oligosaccharide catabolic process"/>
    <property type="evidence" value="ECO:0007669"/>
    <property type="project" value="TreeGrafter"/>
</dbReference>
<dbReference type="Pfam" id="PF09261">
    <property type="entry name" value="Alpha-mann_mid"/>
    <property type="match status" value="1"/>
</dbReference>
<reference evidence="6" key="1">
    <citation type="submission" date="2020-10" db="EMBL/GenBank/DDBJ databases">
        <authorList>
            <person name="Gilroy R."/>
        </authorList>
    </citation>
    <scope>NUCLEOTIDE SEQUENCE</scope>
    <source>
        <strain evidence="6">CHK199-13235</strain>
    </source>
</reference>
<dbReference type="InterPro" id="IPR011682">
    <property type="entry name" value="Glyco_hydro_38_C"/>
</dbReference>
<evidence type="ECO:0000313" key="6">
    <source>
        <dbReference type="EMBL" id="HIS77578.1"/>
    </source>
</evidence>
<dbReference type="PANTHER" id="PTHR46017:SF1">
    <property type="entry name" value="ALPHA-MANNOSIDASE 2C1"/>
    <property type="match status" value="1"/>
</dbReference>
<dbReference type="CDD" id="cd10789">
    <property type="entry name" value="GH38N_AMII_ER_cytosolic"/>
    <property type="match status" value="1"/>
</dbReference>
<dbReference type="Gene3D" id="2.70.98.30">
    <property type="entry name" value="Golgi alpha-mannosidase II, domain 4"/>
    <property type="match status" value="1"/>
</dbReference>
<dbReference type="Gene3D" id="2.60.40.2220">
    <property type="match status" value="1"/>
</dbReference>
<name>A0A9D1FPM2_9FIRM</name>
<dbReference type="InterPro" id="IPR011013">
    <property type="entry name" value="Gal_mutarotase_sf_dom"/>
</dbReference>
<gene>
    <name evidence="6" type="ORF">IAB51_12360</name>
</gene>
<dbReference type="GO" id="GO:0046872">
    <property type="term" value="F:metal ion binding"/>
    <property type="evidence" value="ECO:0007669"/>
    <property type="project" value="UniProtKB-KW"/>
</dbReference>
<dbReference type="InterPro" id="IPR011330">
    <property type="entry name" value="Glyco_hydro/deAcase_b/a-brl"/>
</dbReference>
<comment type="similarity">
    <text evidence="1">Belongs to the glycosyl hydrolase 38 family.</text>
</comment>
<dbReference type="EMBL" id="DVJP01000080">
    <property type="protein sequence ID" value="HIS77578.1"/>
    <property type="molecule type" value="Genomic_DNA"/>
</dbReference>
<dbReference type="InterPro" id="IPR015341">
    <property type="entry name" value="Glyco_hydro_38_cen"/>
</dbReference>
<dbReference type="InterPro" id="IPR037094">
    <property type="entry name" value="Glyco_hydro_38_cen_sf"/>
</dbReference>